<organism evidence="1 2">
    <name type="scientific">Rhynchophorus ferrugineus</name>
    <name type="common">Red palm weevil</name>
    <name type="synonym">Curculio ferrugineus</name>
    <dbReference type="NCBI Taxonomy" id="354439"/>
    <lineage>
        <taxon>Eukaryota</taxon>
        <taxon>Metazoa</taxon>
        <taxon>Ecdysozoa</taxon>
        <taxon>Arthropoda</taxon>
        <taxon>Hexapoda</taxon>
        <taxon>Insecta</taxon>
        <taxon>Pterygota</taxon>
        <taxon>Neoptera</taxon>
        <taxon>Endopterygota</taxon>
        <taxon>Coleoptera</taxon>
        <taxon>Polyphaga</taxon>
        <taxon>Cucujiformia</taxon>
        <taxon>Curculionidae</taxon>
        <taxon>Dryophthorinae</taxon>
        <taxon>Rhynchophorus</taxon>
    </lineage>
</organism>
<proteinExistence type="predicted"/>
<evidence type="ECO:0000313" key="2">
    <source>
        <dbReference type="Proteomes" id="UP000625711"/>
    </source>
</evidence>
<gene>
    <name evidence="1" type="ORF">GWI33_004265</name>
</gene>
<name>A0A834IQC7_RHYFE</name>
<comment type="caution">
    <text evidence="1">The sequence shown here is derived from an EMBL/GenBank/DDBJ whole genome shotgun (WGS) entry which is preliminary data.</text>
</comment>
<dbReference type="EMBL" id="JAACXV010000223">
    <property type="protein sequence ID" value="KAF7281783.1"/>
    <property type="molecule type" value="Genomic_DNA"/>
</dbReference>
<reference evidence="1" key="1">
    <citation type="submission" date="2020-08" db="EMBL/GenBank/DDBJ databases">
        <title>Genome sequencing and assembly of the red palm weevil Rhynchophorus ferrugineus.</title>
        <authorList>
            <person name="Dias G.B."/>
            <person name="Bergman C.M."/>
            <person name="Manee M."/>
        </authorList>
    </citation>
    <scope>NUCLEOTIDE SEQUENCE</scope>
    <source>
        <strain evidence="1">AA-2017</strain>
        <tissue evidence="1">Whole larva</tissue>
    </source>
</reference>
<dbReference type="AlphaFoldDB" id="A0A834IQC7"/>
<accession>A0A834IQC7</accession>
<dbReference type="Proteomes" id="UP000625711">
    <property type="component" value="Unassembled WGS sequence"/>
</dbReference>
<sequence>MNTEDDERNKRPTVNHAEDLSRRRIKTFVYCHLLIVFRDTFVLVDEAADIQRTPLTISCIKYRARRV</sequence>
<protein>
    <submittedName>
        <fullName evidence="1">Uncharacterized protein</fullName>
    </submittedName>
</protein>
<keyword evidence="2" id="KW-1185">Reference proteome</keyword>
<evidence type="ECO:0000313" key="1">
    <source>
        <dbReference type="EMBL" id="KAF7281783.1"/>
    </source>
</evidence>